<dbReference type="RefSeq" id="WP_013195224.1">
    <property type="nucleotide sequence ID" value="NC_014253.1"/>
</dbReference>
<dbReference type="HOGENOM" id="CLU_2313783_0_0_2"/>
<sequence length="112" mass="12644">MSVETSDYSIDLTQPCVDDPSKYIAQSRFVKKISMDILCQILQQYLNFGSISQLSCSEKLGVARFDFMDKTIILYKSGKIDVRRTSGVEDARNTMKNVEDMISGSFSDTFSD</sequence>
<evidence type="ECO:0000313" key="2">
    <source>
        <dbReference type="Proteomes" id="UP000000391"/>
    </source>
</evidence>
<dbReference type="EMBL" id="CP002069">
    <property type="protein sequence ID" value="ADI74659.1"/>
    <property type="molecule type" value="Genomic_DNA"/>
</dbReference>
<dbReference type="OrthoDB" id="145896at2157"/>
<dbReference type="GeneID" id="9347476"/>
<proteinExistence type="predicted"/>
<dbReference type="Proteomes" id="UP000000391">
    <property type="component" value="Chromosome"/>
</dbReference>
<evidence type="ECO:0000313" key="1">
    <source>
        <dbReference type="EMBL" id="ADI74659.1"/>
    </source>
</evidence>
<dbReference type="KEGG" id="mev:Metev_1823"/>
<protein>
    <submittedName>
        <fullName evidence="1">Uncharacterized protein</fullName>
    </submittedName>
</protein>
<organism evidence="1 2">
    <name type="scientific">Methanohalobium evestigatum (strain ATCC BAA-1072 / DSM 3721 / NBRC 107634 / OCM 161 / Z-7303)</name>
    <dbReference type="NCBI Taxonomy" id="644295"/>
    <lineage>
        <taxon>Archaea</taxon>
        <taxon>Methanobacteriati</taxon>
        <taxon>Methanobacteriota</taxon>
        <taxon>Stenosarchaea group</taxon>
        <taxon>Methanomicrobia</taxon>
        <taxon>Methanosarcinales</taxon>
        <taxon>Methanosarcinaceae</taxon>
        <taxon>Methanohalobium</taxon>
    </lineage>
</organism>
<accession>D7EBE2</accession>
<gene>
    <name evidence="1" type="ordered locus">Metev_1823</name>
</gene>
<dbReference type="AlphaFoldDB" id="D7EBE2"/>
<keyword evidence="2" id="KW-1185">Reference proteome</keyword>
<reference evidence="1 2" key="1">
    <citation type="submission" date="2010-06" db="EMBL/GenBank/DDBJ databases">
        <title>Complete sequence chromosome of Methanohalobium evestigatum Z-7303.</title>
        <authorList>
            <consortium name="US DOE Joint Genome Institute"/>
            <person name="Lucas S."/>
            <person name="Copeland A."/>
            <person name="Lapidus A."/>
            <person name="Cheng J.-F."/>
            <person name="Bruce D."/>
            <person name="Goodwin L."/>
            <person name="Pitluck S."/>
            <person name="Saunders E."/>
            <person name="Detter J.C."/>
            <person name="Han C."/>
            <person name="Tapia R."/>
            <person name="Land M."/>
            <person name="Hauser L."/>
            <person name="Kyrpides N."/>
            <person name="Mikhailova N."/>
            <person name="Sieprawska-Lupa M."/>
            <person name="Whitman W.B."/>
            <person name="Anderson I."/>
            <person name="Woyke T."/>
        </authorList>
    </citation>
    <scope>NUCLEOTIDE SEQUENCE [LARGE SCALE GENOMIC DNA]</scope>
    <source>
        <strain evidence="2">ATCC BAA-1072 / DSM 3721 / NBRC 107634 / OCM 161 / Z-7303</strain>
    </source>
</reference>
<name>D7EBE2_METEZ</name>